<reference evidence="2 3" key="1">
    <citation type="submission" date="2023-10" db="EMBL/GenBank/DDBJ databases">
        <authorList>
            <person name="Maclean D."/>
            <person name="Macfadyen A."/>
        </authorList>
    </citation>
    <scope>NUCLEOTIDE SEQUENCE [LARGE SCALE GENOMIC DNA]</scope>
</reference>
<name>A0AAV1I1T4_9CHLO</name>
<evidence type="ECO:0000256" key="1">
    <source>
        <dbReference type="SAM" id="MobiDB-lite"/>
    </source>
</evidence>
<keyword evidence="3" id="KW-1185">Reference proteome</keyword>
<evidence type="ECO:0000313" key="2">
    <source>
        <dbReference type="EMBL" id="CAK0775390.1"/>
    </source>
</evidence>
<evidence type="ECO:0000313" key="3">
    <source>
        <dbReference type="Proteomes" id="UP001314263"/>
    </source>
</evidence>
<dbReference type="AlphaFoldDB" id="A0AAV1I1T4"/>
<sequence length="230" mass="26851">MDGGWKYYDFDANWPEVYRLWQSEEVQDALEPNMQSWCETELNNRMSWNRGDSLWGYSRTDHHYQRIMDRTSEHIRQHHLLRRFKATLARAGTPLPRDDELVWHAFQPVIDELEHDFEPKVGTLESMVLVAGANHLSDALLLIASQLFPEAQCVTLCDGKDEFVLVLQHRLLFDFQRYYFWQDGCKSLEPNDLVGHLWPLYLDEDEDDYGDDSGHEEEGSMLSAGSVPDA</sequence>
<proteinExistence type="predicted"/>
<organism evidence="2 3">
    <name type="scientific">Coccomyxa viridis</name>
    <dbReference type="NCBI Taxonomy" id="1274662"/>
    <lineage>
        <taxon>Eukaryota</taxon>
        <taxon>Viridiplantae</taxon>
        <taxon>Chlorophyta</taxon>
        <taxon>core chlorophytes</taxon>
        <taxon>Trebouxiophyceae</taxon>
        <taxon>Trebouxiophyceae incertae sedis</taxon>
        <taxon>Coccomyxaceae</taxon>
        <taxon>Coccomyxa</taxon>
    </lineage>
</organism>
<dbReference type="Proteomes" id="UP001314263">
    <property type="component" value="Unassembled WGS sequence"/>
</dbReference>
<accession>A0AAV1I1T4</accession>
<feature type="region of interest" description="Disordered" evidence="1">
    <location>
        <begin position="207"/>
        <end position="230"/>
    </location>
</feature>
<protein>
    <submittedName>
        <fullName evidence="2">Uncharacterized protein</fullName>
    </submittedName>
</protein>
<comment type="caution">
    <text evidence="2">The sequence shown here is derived from an EMBL/GenBank/DDBJ whole genome shotgun (WGS) entry which is preliminary data.</text>
</comment>
<dbReference type="EMBL" id="CAUYUE010000005">
    <property type="protein sequence ID" value="CAK0775390.1"/>
    <property type="molecule type" value="Genomic_DNA"/>
</dbReference>
<gene>
    <name evidence="2" type="ORF">CVIRNUC_004263</name>
</gene>